<keyword evidence="3" id="KW-0809">Transit peptide</keyword>
<dbReference type="GO" id="GO:0006353">
    <property type="term" value="P:DNA-templated transcription termination"/>
    <property type="evidence" value="ECO:0007669"/>
    <property type="project" value="UniProtKB-KW"/>
</dbReference>
<dbReference type="InterPro" id="IPR003690">
    <property type="entry name" value="MTERF"/>
</dbReference>
<dbReference type="EMBL" id="BT124177">
    <property type="protein sequence ID" value="ADE77447.1"/>
    <property type="molecule type" value="mRNA"/>
</dbReference>
<comment type="similarity">
    <text evidence="1">Belongs to the mTERF family.</text>
</comment>
<evidence type="ECO:0000313" key="4">
    <source>
        <dbReference type="EMBL" id="ADE77447.1"/>
    </source>
</evidence>
<evidence type="ECO:0000256" key="1">
    <source>
        <dbReference type="ARBA" id="ARBA00007692"/>
    </source>
</evidence>
<dbReference type="SMART" id="SM00733">
    <property type="entry name" value="Mterf"/>
    <property type="match status" value="6"/>
</dbReference>
<protein>
    <submittedName>
        <fullName evidence="4">Uncharacterized protein</fullName>
    </submittedName>
</protein>
<dbReference type="GO" id="GO:0003676">
    <property type="term" value="F:nucleic acid binding"/>
    <property type="evidence" value="ECO:0007669"/>
    <property type="project" value="InterPro"/>
</dbReference>
<accession>D5AD28</accession>
<dbReference type="Pfam" id="PF02536">
    <property type="entry name" value="mTERF"/>
    <property type="match status" value="1"/>
</dbReference>
<sequence length="329" mass="37427">MAMLFCKYLSSSLTSPLLHHLRTATFPHITFLKPSLLSTSIAANNETPTRNPQPEISEFLLKDCGLCQSDLPVIFRRNPTLLACRSAHTAREVVKLLRDSGCTEEQVSKIIIEHPTVLCLKTDRQLKPKIELFKTSGITGKDLVNLISKFPRVLGSNLDKTLKPNIQYLQSMWESKASVSKAFQKASHLLIYSDGPQIWERRMMHLASFGLLKEEIKELVWKNPQVLNISTDKMQKNMDFLIYTAQLPANIILKYPMLLRYSVEGRLKSRLQVLKFRSAVQPSERLPNLADAFQLGNLKFVDKYVKCSPDATKLIEIYSGKSVHLDRTL</sequence>
<organism evidence="4">
    <name type="scientific">Picea sitchensis</name>
    <name type="common">Sitka spruce</name>
    <name type="synonym">Pinus sitchensis</name>
    <dbReference type="NCBI Taxonomy" id="3332"/>
    <lineage>
        <taxon>Eukaryota</taxon>
        <taxon>Viridiplantae</taxon>
        <taxon>Streptophyta</taxon>
        <taxon>Embryophyta</taxon>
        <taxon>Tracheophyta</taxon>
        <taxon>Spermatophyta</taxon>
        <taxon>Pinopsida</taxon>
        <taxon>Pinidae</taxon>
        <taxon>Conifers I</taxon>
        <taxon>Pinales</taxon>
        <taxon>Pinaceae</taxon>
        <taxon>Picea</taxon>
    </lineage>
</organism>
<evidence type="ECO:0000256" key="2">
    <source>
        <dbReference type="ARBA" id="ARBA00022472"/>
    </source>
</evidence>
<keyword evidence="2" id="KW-0806">Transcription termination</keyword>
<proteinExistence type="evidence at transcript level"/>
<dbReference type="InterPro" id="IPR038538">
    <property type="entry name" value="MTERF_sf"/>
</dbReference>
<dbReference type="Gene3D" id="1.25.70.10">
    <property type="entry name" value="Transcription termination factor 3, mitochondrial"/>
    <property type="match status" value="1"/>
</dbReference>
<dbReference type="PANTHER" id="PTHR13068">
    <property type="entry name" value="CGI-12 PROTEIN-RELATED"/>
    <property type="match status" value="1"/>
</dbReference>
<reference evidence="4" key="1">
    <citation type="submission" date="2010-04" db="EMBL/GenBank/DDBJ databases">
        <authorList>
            <person name="Reid K.E."/>
            <person name="Liao N."/>
            <person name="Chan S."/>
            <person name="Docking R."/>
            <person name="Taylor G."/>
            <person name="Moore R."/>
            <person name="Mayo M."/>
            <person name="Munro S."/>
            <person name="King J."/>
            <person name="Yanchuk A."/>
            <person name="Holt R."/>
            <person name="Jones S."/>
            <person name="Marra M."/>
            <person name="Ritland C.E."/>
            <person name="Ritland K."/>
            <person name="Bohlmann J."/>
        </authorList>
    </citation>
    <scope>NUCLEOTIDE SEQUENCE</scope>
    <source>
        <tissue evidence="4">Bud</tissue>
    </source>
</reference>
<name>D5AD28_PICSI</name>
<keyword evidence="2" id="KW-0804">Transcription</keyword>
<evidence type="ECO:0000256" key="3">
    <source>
        <dbReference type="ARBA" id="ARBA00022946"/>
    </source>
</evidence>
<dbReference type="AlphaFoldDB" id="D5AD28"/>
<dbReference type="PANTHER" id="PTHR13068:SF173">
    <property type="entry name" value="EMB|CAB62602.1"/>
    <property type="match status" value="1"/>
</dbReference>
<keyword evidence="2" id="KW-0805">Transcription regulation</keyword>